<feature type="compositionally biased region" description="Basic residues" evidence="1">
    <location>
        <begin position="118"/>
        <end position="128"/>
    </location>
</feature>
<dbReference type="PIRSF" id="PIRSF028744">
    <property type="entry name" value="Addict_mod_HI1419"/>
    <property type="match status" value="1"/>
</dbReference>
<organism evidence="2 3">
    <name type="scientific">Aporhodopirellula aestuarii</name>
    <dbReference type="NCBI Taxonomy" id="2950107"/>
    <lineage>
        <taxon>Bacteria</taxon>
        <taxon>Pseudomonadati</taxon>
        <taxon>Planctomycetota</taxon>
        <taxon>Planctomycetia</taxon>
        <taxon>Pirellulales</taxon>
        <taxon>Pirellulaceae</taxon>
        <taxon>Aporhodopirellula</taxon>
    </lineage>
</organism>
<dbReference type="Pfam" id="PF05973">
    <property type="entry name" value="Gp49"/>
    <property type="match status" value="1"/>
</dbReference>
<dbReference type="InterPro" id="IPR009241">
    <property type="entry name" value="HigB-like"/>
</dbReference>
<dbReference type="InterPro" id="IPR014056">
    <property type="entry name" value="TypeIITA-like_toxin_pred"/>
</dbReference>
<dbReference type="NCBIfam" id="TIGR02683">
    <property type="entry name" value="upstrm_HI1419"/>
    <property type="match status" value="1"/>
</dbReference>
<feature type="region of interest" description="Disordered" evidence="1">
    <location>
        <begin position="106"/>
        <end position="128"/>
    </location>
</feature>
<comment type="caution">
    <text evidence="2">The sequence shown here is derived from an EMBL/GenBank/DDBJ whole genome shotgun (WGS) entry which is preliminary data.</text>
</comment>
<dbReference type="RefSeq" id="WP_250931156.1">
    <property type="nucleotide sequence ID" value="NZ_JAMQBK010000060.1"/>
</dbReference>
<gene>
    <name evidence="2" type="ORF">NB063_22595</name>
</gene>
<feature type="compositionally biased region" description="Basic and acidic residues" evidence="1">
    <location>
        <begin position="106"/>
        <end position="117"/>
    </location>
</feature>
<dbReference type="Proteomes" id="UP001202961">
    <property type="component" value="Unassembled WGS sequence"/>
</dbReference>
<sequence>MTEVREYIDQNDRSHFREWFDNADATVAAKITKAVQKLSAGHVGNTKSVGEGVSEYKIDYGPGYRVYYGKDGDSLVLLLTGGNKKSQRNDIAEAKRLWKEYKRRKRELEKAKVERDKKGTRHGTHKRI</sequence>
<dbReference type="PANTHER" id="PTHR41791:SF1">
    <property type="entry name" value="SSL7039 PROTEIN"/>
    <property type="match status" value="1"/>
</dbReference>
<proteinExistence type="predicted"/>
<accession>A0ABT0U9D1</accession>
<protein>
    <submittedName>
        <fullName evidence="2">Type II toxin-antitoxin system RelE/ParE family toxin</fullName>
    </submittedName>
</protein>
<evidence type="ECO:0000313" key="2">
    <source>
        <dbReference type="EMBL" id="MCM2373412.1"/>
    </source>
</evidence>
<dbReference type="PANTHER" id="PTHR41791">
    <property type="entry name" value="SSL7039 PROTEIN"/>
    <property type="match status" value="1"/>
</dbReference>
<keyword evidence="3" id="KW-1185">Reference proteome</keyword>
<evidence type="ECO:0000313" key="3">
    <source>
        <dbReference type="Proteomes" id="UP001202961"/>
    </source>
</evidence>
<name>A0ABT0U9D1_9BACT</name>
<reference evidence="2 3" key="1">
    <citation type="journal article" date="2022" name="Syst. Appl. Microbiol.">
        <title>Rhodopirellula aestuarii sp. nov., a novel member of the genus Rhodopirellula isolated from brackish sediments collected in the Tagus River estuary, Portugal.</title>
        <authorList>
            <person name="Vitorino I.R."/>
            <person name="Klimek D."/>
            <person name="Calusinska M."/>
            <person name="Lobo-da-Cunha A."/>
            <person name="Vasconcelos V."/>
            <person name="Lage O.M."/>
        </authorList>
    </citation>
    <scope>NUCLEOTIDE SEQUENCE [LARGE SCALE GENOMIC DNA]</scope>
    <source>
        <strain evidence="2 3">ICT_H3.1</strain>
    </source>
</reference>
<evidence type="ECO:0000256" key="1">
    <source>
        <dbReference type="SAM" id="MobiDB-lite"/>
    </source>
</evidence>
<dbReference type="EMBL" id="JAMQBK010000060">
    <property type="protein sequence ID" value="MCM2373412.1"/>
    <property type="molecule type" value="Genomic_DNA"/>
</dbReference>